<feature type="transmembrane region" description="Helical" evidence="10">
    <location>
        <begin position="205"/>
        <end position="226"/>
    </location>
</feature>
<feature type="transmembrane region" description="Helical" evidence="10">
    <location>
        <begin position="69"/>
        <end position="92"/>
    </location>
</feature>
<dbReference type="eggNOG" id="COG0534">
    <property type="taxonomic scope" value="Bacteria"/>
</dbReference>
<feature type="transmembrane region" description="Helical" evidence="10">
    <location>
        <begin position="112"/>
        <end position="130"/>
    </location>
</feature>
<keyword evidence="8 10" id="KW-0472">Membrane</keyword>
<dbReference type="InterPro" id="IPR051327">
    <property type="entry name" value="MATE_MepA_subfamily"/>
</dbReference>
<dbReference type="PANTHER" id="PTHR43823:SF3">
    <property type="entry name" value="MULTIDRUG EXPORT PROTEIN MEPA"/>
    <property type="match status" value="1"/>
</dbReference>
<feature type="transmembrane region" description="Helical" evidence="10">
    <location>
        <begin position="332"/>
        <end position="352"/>
    </location>
</feature>
<comment type="subcellular location">
    <subcellularLocation>
        <location evidence="1">Cell membrane</location>
        <topology evidence="1">Multi-pass membrane protein</topology>
    </subcellularLocation>
</comment>
<accession>H0ULL1</accession>
<feature type="transmembrane region" description="Helical" evidence="10">
    <location>
        <begin position="29"/>
        <end position="49"/>
    </location>
</feature>
<dbReference type="InterPro" id="IPR002528">
    <property type="entry name" value="MATE_fam"/>
</dbReference>
<dbReference type="InterPro" id="IPR048279">
    <property type="entry name" value="MdtK-like"/>
</dbReference>
<protein>
    <recommendedName>
        <fullName evidence="3">Multidrug export protein MepA</fullName>
    </recommendedName>
</protein>
<dbReference type="Pfam" id="PF01554">
    <property type="entry name" value="MatE"/>
    <property type="match status" value="2"/>
</dbReference>
<keyword evidence="7 10" id="KW-1133">Transmembrane helix</keyword>
<evidence type="ECO:0000256" key="4">
    <source>
        <dbReference type="ARBA" id="ARBA00022448"/>
    </source>
</evidence>
<reference evidence="11 12" key="1">
    <citation type="submission" date="2011-11" db="EMBL/GenBank/DDBJ databases">
        <title>The Noncontiguous Finished genome of Jonquetella anthropi DSM 22815.</title>
        <authorList>
            <consortium name="US DOE Joint Genome Institute (JGI-PGF)"/>
            <person name="Lucas S."/>
            <person name="Copeland A."/>
            <person name="Lapidus A."/>
            <person name="Glavina del Rio T."/>
            <person name="Dalin E."/>
            <person name="Tice H."/>
            <person name="Bruce D."/>
            <person name="Goodwin L."/>
            <person name="Pitluck S."/>
            <person name="Peters L."/>
            <person name="Mikhailova N."/>
            <person name="Held B."/>
            <person name="Kyrpides N."/>
            <person name="Mavromatis K."/>
            <person name="Ivanova N."/>
            <person name="Markowitz V."/>
            <person name="Cheng J.-F."/>
            <person name="Hugenholtz P."/>
            <person name="Woyke T."/>
            <person name="Wu D."/>
            <person name="Gronow S."/>
            <person name="Wellnitz S."/>
            <person name="Brambilla E."/>
            <person name="Klenk H.-P."/>
            <person name="Eisen J.A."/>
        </authorList>
    </citation>
    <scope>NUCLEOTIDE SEQUENCE [LARGE SCALE GENOMIC DNA]</scope>
    <source>
        <strain evidence="11 12">DSM 22815</strain>
    </source>
</reference>
<keyword evidence="4" id="KW-0813">Transport</keyword>
<comment type="similarity">
    <text evidence="2">Belongs to the multi antimicrobial extrusion (MATE) (TC 2.A.66.1) family. MepA subfamily.</text>
</comment>
<name>H0ULL1_9BACT</name>
<evidence type="ECO:0000256" key="7">
    <source>
        <dbReference type="ARBA" id="ARBA00022989"/>
    </source>
</evidence>
<dbReference type="Proteomes" id="UP000003806">
    <property type="component" value="Chromosome"/>
</dbReference>
<dbReference type="InterPro" id="IPR045070">
    <property type="entry name" value="MATE_MepA-like"/>
</dbReference>
<evidence type="ECO:0000256" key="3">
    <source>
        <dbReference type="ARBA" id="ARBA00022106"/>
    </source>
</evidence>
<keyword evidence="12" id="KW-1185">Reference proteome</keyword>
<dbReference type="GO" id="GO:0015297">
    <property type="term" value="F:antiporter activity"/>
    <property type="evidence" value="ECO:0007669"/>
    <property type="project" value="InterPro"/>
</dbReference>
<feature type="transmembrane region" description="Helical" evidence="10">
    <location>
        <begin position="252"/>
        <end position="277"/>
    </location>
</feature>
<dbReference type="OrthoDB" id="3432at2"/>
<evidence type="ECO:0000313" key="12">
    <source>
        <dbReference type="Proteomes" id="UP000003806"/>
    </source>
</evidence>
<feature type="transmembrane region" description="Helical" evidence="10">
    <location>
        <begin position="297"/>
        <end position="320"/>
    </location>
</feature>
<gene>
    <name evidence="11" type="ORF">JonanDRAFT_0039</name>
</gene>
<evidence type="ECO:0000256" key="10">
    <source>
        <dbReference type="SAM" id="Phobius"/>
    </source>
</evidence>
<feature type="transmembrane region" description="Helical" evidence="10">
    <location>
        <begin position="405"/>
        <end position="424"/>
    </location>
</feature>
<evidence type="ECO:0000256" key="2">
    <source>
        <dbReference type="ARBA" id="ARBA00008417"/>
    </source>
</evidence>
<feature type="transmembrane region" description="Helical" evidence="10">
    <location>
        <begin position="180"/>
        <end position="199"/>
    </location>
</feature>
<evidence type="ECO:0000256" key="6">
    <source>
        <dbReference type="ARBA" id="ARBA00022692"/>
    </source>
</evidence>
<feature type="transmembrane region" description="Helical" evidence="10">
    <location>
        <begin position="150"/>
        <end position="168"/>
    </location>
</feature>
<keyword evidence="9" id="KW-0046">Antibiotic resistance</keyword>
<dbReference type="CDD" id="cd13143">
    <property type="entry name" value="MATE_MepA_like"/>
    <property type="match status" value="1"/>
</dbReference>
<feature type="transmembrane region" description="Helical" evidence="10">
    <location>
        <begin position="430"/>
        <end position="449"/>
    </location>
</feature>
<evidence type="ECO:0000256" key="5">
    <source>
        <dbReference type="ARBA" id="ARBA00022475"/>
    </source>
</evidence>
<evidence type="ECO:0000256" key="8">
    <source>
        <dbReference type="ARBA" id="ARBA00023136"/>
    </source>
</evidence>
<proteinExistence type="inferred from homology"/>
<dbReference type="GO" id="GO:0046677">
    <property type="term" value="P:response to antibiotic"/>
    <property type="evidence" value="ECO:0007669"/>
    <property type="project" value="UniProtKB-KW"/>
</dbReference>
<evidence type="ECO:0000256" key="1">
    <source>
        <dbReference type="ARBA" id="ARBA00004651"/>
    </source>
</evidence>
<dbReference type="PIRSF" id="PIRSF006603">
    <property type="entry name" value="DinF"/>
    <property type="match status" value="1"/>
</dbReference>
<dbReference type="STRING" id="885272.JonanDRAFT_0039"/>
<dbReference type="RefSeq" id="WP_008522287.1">
    <property type="nucleotide sequence ID" value="NZ_CM001376.1"/>
</dbReference>
<dbReference type="EMBL" id="CM001376">
    <property type="protein sequence ID" value="EHM12476.1"/>
    <property type="molecule type" value="Genomic_DNA"/>
</dbReference>
<dbReference type="NCBIfam" id="TIGR00797">
    <property type="entry name" value="matE"/>
    <property type="match status" value="1"/>
</dbReference>
<keyword evidence="6 10" id="KW-0812">Transmembrane</keyword>
<dbReference type="AlphaFoldDB" id="H0ULL1"/>
<keyword evidence="5" id="KW-1003">Cell membrane</keyword>
<evidence type="ECO:0000313" key="11">
    <source>
        <dbReference type="EMBL" id="EHM12476.1"/>
    </source>
</evidence>
<feature type="transmembrane region" description="Helical" evidence="10">
    <location>
        <begin position="372"/>
        <end position="393"/>
    </location>
</feature>
<organism evidence="11 12">
    <name type="scientific">Jonquetella anthropi DSM 22815</name>
    <dbReference type="NCBI Taxonomy" id="885272"/>
    <lineage>
        <taxon>Bacteria</taxon>
        <taxon>Thermotogati</taxon>
        <taxon>Synergistota</taxon>
        <taxon>Synergistia</taxon>
        <taxon>Synergistales</taxon>
        <taxon>Dethiosulfovibrionaceae</taxon>
        <taxon>Jonquetella</taxon>
    </lineage>
</organism>
<dbReference type="PANTHER" id="PTHR43823">
    <property type="entry name" value="SPORULATION PROTEIN YKVU"/>
    <property type="match status" value="1"/>
</dbReference>
<dbReference type="GO" id="GO:0042910">
    <property type="term" value="F:xenobiotic transmembrane transporter activity"/>
    <property type="evidence" value="ECO:0007669"/>
    <property type="project" value="InterPro"/>
</dbReference>
<dbReference type="GO" id="GO:0005886">
    <property type="term" value="C:plasma membrane"/>
    <property type="evidence" value="ECO:0007669"/>
    <property type="project" value="UniProtKB-SubCell"/>
</dbReference>
<sequence>MPNETNMPQLAGDKNAERARMGTTPELRLIFQFSAPAMMGFLSNALYNIVDRMFIGHWVGSPGLAALSVAFPIALFQGALATLICAGGTSLLSRKLGAGDLEEAKQAMGNMMTLSAATTLLLCFGIEFFLDPVVKLCGATPDILDLSKTYLRIVLWGMALQFGTIVQNETIRALGRPRRAMESVIIGTMSNVALDWLFIAVFNWGVAGAAVATVIGQGLSLAWVSIDLWGKRAPMNLEPSCWRIRWAMVRQIAAVGFSPFIGTLFFSILMVLFNLVLSEYGGSLALSAQGIFFSLDSLLFLPVMGLGDGVLPLVGFNYGAGNLRRVKRLVSIALWSSGIFLTVTTVITEIWAESMVAMFSSGNPALTAAAARAMRIGYSAMPLAAVSITASYVLQGLGRAKESLILTLGRQLIILPPVLILPRFLGTDGLWVSFPITDILGGVIAAWLLHGESKRWVEPAPRPASQEE</sequence>
<dbReference type="HOGENOM" id="CLU_012893_0_0_0"/>
<evidence type="ECO:0000256" key="9">
    <source>
        <dbReference type="ARBA" id="ARBA00023251"/>
    </source>
</evidence>